<dbReference type="Gene3D" id="1.10.101.10">
    <property type="entry name" value="PGBD-like superfamily/PGBD"/>
    <property type="match status" value="1"/>
</dbReference>
<reference evidence="3 4" key="1">
    <citation type="submission" date="2020-02" db="EMBL/GenBank/DDBJ databases">
        <title>Genome sequences of Thiorhodococcus mannitoliphagus and Thiorhodococcus minor, purple sulfur photosynthetic bacteria in the gammaproteobacterial family, Chromatiaceae.</title>
        <authorList>
            <person name="Aviles F.A."/>
            <person name="Meyer T.E."/>
            <person name="Kyndt J.A."/>
        </authorList>
    </citation>
    <scope>NUCLEOTIDE SEQUENCE [LARGE SCALE GENOMIC DNA]</scope>
    <source>
        <strain evidence="3 4">DSM 11518</strain>
    </source>
</reference>
<feature type="signal peptide" evidence="2">
    <location>
        <begin position="1"/>
        <end position="29"/>
    </location>
</feature>
<evidence type="ECO:0000313" key="3">
    <source>
        <dbReference type="EMBL" id="NEV62150.1"/>
    </source>
</evidence>
<dbReference type="InterPro" id="IPR036366">
    <property type="entry name" value="PGBDSf"/>
</dbReference>
<evidence type="ECO:0000313" key="4">
    <source>
        <dbReference type="Proteomes" id="UP000483379"/>
    </source>
</evidence>
<sequence>MVRKQKQGRSPLGGSVALLLALGLGSASAAGDPADVDAPASEPTAQALALADYRAMAARQASNYDSTQDISPEQMLLLLEVSERTGASLGQALATGEFESAKTWNDFVRPTLGNGSLGSATGVWQFIPSTFHLIIRKYGADLLAASSADEGSGRAALDLGAGPFSDARVRAIIRETVDGVRDRDDVELQLLRHNFTVLAFAKHYLSVESGAKTPEEDYLFHFLGARRGREILALARGEARHTLCVKQSLPSAPAGSKRPAIAATADERRAVLRARRILRSASIAAADSSATAGGFATLPRISARYGLSSELQRHGLVGKAPSLDASAVYRPSSRPPTGSAVWSSPDVVTSPRVSSQWGLPADSPVVTGNAGMFYRDGSAKTDPYTWAEFMSALTKRVQAKRQPAMVRAKYGVGFALKGGDMPGWTLDGDKRVETAELRHEISGSLLVPEKLITGPLDAMETRTYKERLAELIRQGEDLPLATLPPSVVSALRHLGLLSSDVADFDTDRPEVREALHAFRELVGKDDPDAPALVDRLMPAERVALEMYDWRVARYAALQRSQEAAMADALDLMGIKRLLKSHRRASKPHIAALQEALAEEGLQTQTRGRRPSKRLHFDGIAGKLTRGALDRFQLRSGLRQTHGLLDPVTLAMLGLPPMGRDIFLAPSGPQCLVQPELETAPSCETPRATGRIVFYSLIPRGEDSLPAWSDLLLAEAEIPEPPSEPEVSARQPGVLGD</sequence>
<evidence type="ECO:0000256" key="2">
    <source>
        <dbReference type="SAM" id="SignalP"/>
    </source>
</evidence>
<name>A0A6M0JXB0_9GAMM</name>
<dbReference type="Proteomes" id="UP000483379">
    <property type="component" value="Unassembled WGS sequence"/>
</dbReference>
<proteinExistence type="predicted"/>
<protein>
    <submittedName>
        <fullName evidence="3">Peptidoglycan-binding protein</fullName>
    </submittedName>
</protein>
<dbReference type="InterPro" id="IPR036365">
    <property type="entry name" value="PGBD-like_sf"/>
</dbReference>
<evidence type="ECO:0000256" key="1">
    <source>
        <dbReference type="SAM" id="MobiDB-lite"/>
    </source>
</evidence>
<accession>A0A6M0JXB0</accession>
<keyword evidence="2" id="KW-0732">Signal</keyword>
<gene>
    <name evidence="3" type="ORF">G3446_09645</name>
</gene>
<feature type="region of interest" description="Disordered" evidence="1">
    <location>
        <begin position="716"/>
        <end position="736"/>
    </location>
</feature>
<feature type="chain" id="PRO_5027105268" evidence="2">
    <location>
        <begin position="30"/>
        <end position="736"/>
    </location>
</feature>
<dbReference type="AlphaFoldDB" id="A0A6M0JXB0"/>
<keyword evidence="4" id="KW-1185">Reference proteome</keyword>
<organism evidence="3 4">
    <name type="scientific">Thiorhodococcus minor</name>
    <dbReference type="NCBI Taxonomy" id="57489"/>
    <lineage>
        <taxon>Bacteria</taxon>
        <taxon>Pseudomonadati</taxon>
        <taxon>Pseudomonadota</taxon>
        <taxon>Gammaproteobacteria</taxon>
        <taxon>Chromatiales</taxon>
        <taxon>Chromatiaceae</taxon>
        <taxon>Thiorhodococcus</taxon>
    </lineage>
</organism>
<comment type="caution">
    <text evidence="3">The sequence shown here is derived from an EMBL/GenBank/DDBJ whole genome shotgun (WGS) entry which is preliminary data.</text>
</comment>
<dbReference type="EMBL" id="JAAIJQ010000023">
    <property type="protein sequence ID" value="NEV62150.1"/>
    <property type="molecule type" value="Genomic_DNA"/>
</dbReference>
<dbReference type="SUPFAM" id="SSF47090">
    <property type="entry name" value="PGBD-like"/>
    <property type="match status" value="1"/>
</dbReference>
<dbReference type="Gene3D" id="1.10.530.10">
    <property type="match status" value="1"/>
</dbReference>
<dbReference type="RefSeq" id="WP_164452624.1">
    <property type="nucleotide sequence ID" value="NZ_JAAIJQ010000023.1"/>
</dbReference>